<dbReference type="InterPro" id="IPR004092">
    <property type="entry name" value="Mbt"/>
</dbReference>
<feature type="domain" description="Ig-like" evidence="16">
    <location>
        <begin position="1201"/>
        <end position="1288"/>
    </location>
</feature>
<dbReference type="Proteomes" id="UP000076502">
    <property type="component" value="Unassembled WGS sequence"/>
</dbReference>
<feature type="non-terminal residue" evidence="18">
    <location>
        <position position="1"/>
    </location>
</feature>
<evidence type="ECO:0000313" key="19">
    <source>
        <dbReference type="Proteomes" id="UP000076502"/>
    </source>
</evidence>
<dbReference type="GO" id="GO:0098632">
    <property type="term" value="F:cell-cell adhesion mediator activity"/>
    <property type="evidence" value="ECO:0007669"/>
    <property type="project" value="TreeGrafter"/>
</dbReference>
<sequence length="2115" mass="238388">NKFKVEIYVTEYGFFWQDYLDATESVEVPQIMFPHVELTLQSGIEIGMSLEVPLSKNTDEKNIKFWVASIVMACGPLLRLRYFGGDDRSLEFWFNLTKEAAHELGWCMKNNKKLEPPDIVLQRSPESVEKLIEFLATARTVPSEMLSGDGLSMTERIKQGMKVEVSDTLHPYKLWVATIIENVGGRLLLRYDTPGSSCKDFWMFCTSEHLHPYGFTAKSDSTWFLEPPSSIVEMHTYEEWKDLLENIPKGNDLPDELFHNSIEHPKHGFKIGMKLEALSPSDQMNICPATVIKVFDGIYFLVQIDVYDPSANATDMETCTYNSTEKNTWLCTAEHPYIFPVGWAKKNNIKVALPKGWIPKGEEFDWDEYLKETQATAAEETLFFERQSAADAGFESGMRLEAVEPGNENIICAAYIAKIVDNLLWLKLDNYDNTRPENIVDMHSLKIFPVGWCESNHYPLKPPKNYAEVCKKLHTPVKEEKKNGVLDIPISEPRSSLWCPKIYFNYRCFTGPMISKGKLATLPKAVGPGPVILVMREVLSMIVSVGYRSARILKVLQCDSKPDPGYHLEVLKAKHKNNTYRASVAVVTSGDMVADFCRNICKKLMVCPNLFGPLHVPENECPDKCHKTSKAKFTASVGTGRRGKPKGYTSIMVQKPKPWGGRRKRRRGLEVSLEDCQRPQLSEIDIMIQKGLEKEEKSDEFKTEPPSSNASEDSGSSFNDRKTKDRGSPSSMSSKQHSSKYNQCNAVTRASKRERDWDTSIESDCSEADAEYVRMQQKQRRPKTRKLDSNPLFWTVDDVFRYLRKTNDCKDIAYRVKQEEIDGLAFLLLNLPSLTQHMKLRTSLAMKLCRHVEQVKVTFFLRHINEIKKIPANHEAHRVHYLNIGPTGISDKISKQPPTDEQLFQVAQAKVNENEKPFLIECEAEGEPAPGYRWIKNGKNFEWPAYDDRISQQPGRGTLVISRPRDEDLGQYQCFAENEWGIATSNSVFVRKAELNSFKDQNPISLDANEGQPFKLTCQPPDGWPKPNVYWLIQDTAGAIKSINNSRMTLDPEGNLWFSNVSRNDASDDFYYACAATSLFRSEYKLGNKVLLNVISSGVSASQNKHEPVKQYVSRKNEVALRGKKIELYCIYGGTPLPQIVWSKNGEVVRTNDRITQGNYGKSLIIKHVNFKDEGTYTCEASNGVGNAQSYSINLQVMAVPYFTIEPEIINAAEDETVEFKCAADGVPVPEIKWIHNGKPISEAPPNPRRKVTSNSIIIEKLTKKDTGNYGCNATNSLGYVYKDVYVNVLALEPEITQPPADIATVDGKTVRITCRVFGAPKPAVKWARNDQELTGGRYKTLESGDLEIENVIFLDAGTYTCHASNKFGQVEATGNLVVKEHTRITDEPEDYEVAAGSTATFRCNAVTDPSMVLTIDWLSNGEPIDFEMEPRFIRSTDYSLMITKTTELDSGTYTCVAHTELDETKAQATLVVQDVPNSPKLLSVRCMANDASVHWTPMGDNRAPILRYTIQHNTTFTPDTWEVSRDSVPATEQTYVVPMTPWANYTFRVLAWNKIGPSLPSPHSDVCTTLPDVPYKNPDNVVGKGSTPQNLVISWTTMPQIEHNAPKFMYRVYYKRDIPGEKWTIEDINDWRKNDLVVDNQPTYQRYRIKVVAINERGECRIAPEEIIGYSGEDVPLQAPSNFTLNQVKSSTSAQFSWNPVPEDSVRGELQGYKIQTWTEKDGEKGMREIDIRGGNRTHALVNKFVPFSKNYVRILAYNGRYAGPPSETLSFDTPEGVPGTVLGLEAYPMGSSALFLVWTKPAEPNGILNGYRIYYEPVIGTRLGPLLERKPHIMDPEATSAKLGDMVPDTKYRIHIRATTKVGEGNDYFIEQKTRKSQPPDIPHFTWETIPKENGYSNVRIIWQLNLNGNPGSHFFVKYKLKGETIFLETDPEYLLNTIEIRGLQSGEVYVMSVVAVDGNYVTESEQQEVETSSEGPIIQPKENVATAGWFIGMMLAIAFLLLVLIIVCVIKRNRGGKYAVHERELAAGRGDYPEEGGFHEYSQPLDTKSAGGRASLASSSHQDGKHPESDTDSMAEYGEGDTEGMNEDGSFIGQYGRHRKQEPNSQAFATLV</sequence>
<dbReference type="FunFam" id="2.60.40.10:FF:001687">
    <property type="entry name" value="Neuroglian, isoform E"/>
    <property type="match status" value="1"/>
</dbReference>
<feature type="repeat" description="MBT" evidence="13">
    <location>
        <begin position="364"/>
        <end position="463"/>
    </location>
</feature>
<feature type="compositionally biased region" description="Basic and acidic residues" evidence="14">
    <location>
        <begin position="694"/>
        <end position="703"/>
    </location>
</feature>
<evidence type="ECO:0000256" key="2">
    <source>
        <dbReference type="ARBA" id="ARBA00004479"/>
    </source>
</evidence>
<dbReference type="FunFam" id="2.60.40.10:FF:001718">
    <property type="entry name" value="Neuroglian, isoform D"/>
    <property type="match status" value="1"/>
</dbReference>
<evidence type="ECO:0000256" key="6">
    <source>
        <dbReference type="ARBA" id="ARBA00022737"/>
    </source>
</evidence>
<evidence type="ECO:0000256" key="3">
    <source>
        <dbReference type="ARBA" id="ARBA00022475"/>
    </source>
</evidence>
<dbReference type="PROSITE" id="PS51079">
    <property type="entry name" value="MBT"/>
    <property type="match status" value="4"/>
</dbReference>
<dbReference type="Gene3D" id="2.30.30.140">
    <property type="match status" value="4"/>
</dbReference>
<dbReference type="InterPro" id="IPR003961">
    <property type="entry name" value="FN3_dom"/>
</dbReference>
<dbReference type="InterPro" id="IPR021987">
    <property type="entry name" value="SLED"/>
</dbReference>
<keyword evidence="5" id="KW-0732">Signal</keyword>
<evidence type="ECO:0000313" key="18">
    <source>
        <dbReference type="EMBL" id="KZC06285.1"/>
    </source>
</evidence>
<dbReference type="Pfam" id="PF13927">
    <property type="entry name" value="Ig_3"/>
    <property type="match status" value="2"/>
</dbReference>
<dbReference type="FunFam" id="2.60.40.10:FF:001928">
    <property type="entry name" value="neuroglian isoform X2"/>
    <property type="match status" value="1"/>
</dbReference>
<evidence type="ECO:0000256" key="15">
    <source>
        <dbReference type="SAM" id="Phobius"/>
    </source>
</evidence>
<dbReference type="FunFam" id="2.60.40.10:FF:000032">
    <property type="entry name" value="palladin isoform X1"/>
    <property type="match status" value="1"/>
</dbReference>
<feature type="domain" description="Ig-like" evidence="16">
    <location>
        <begin position="1108"/>
        <end position="1194"/>
    </location>
</feature>
<keyword evidence="3" id="KW-1003">Cell membrane</keyword>
<feature type="region of interest" description="Disordered" evidence="14">
    <location>
        <begin position="632"/>
        <end position="674"/>
    </location>
</feature>
<dbReference type="SUPFAM" id="SSF47769">
    <property type="entry name" value="SAM/Pointed domain"/>
    <property type="match status" value="1"/>
</dbReference>
<feature type="domain" description="Fibronectin type-III" evidence="17">
    <location>
        <begin position="1476"/>
        <end position="1573"/>
    </location>
</feature>
<feature type="domain" description="Ig-like" evidence="16">
    <location>
        <begin position="897"/>
        <end position="996"/>
    </location>
</feature>
<feature type="compositionally biased region" description="Low complexity" evidence="14">
    <location>
        <begin position="2052"/>
        <end position="2063"/>
    </location>
</feature>
<dbReference type="SMART" id="SM00408">
    <property type="entry name" value="IGc2"/>
    <property type="match status" value="6"/>
</dbReference>
<accession>A0A154P2X8</accession>
<dbReference type="InterPro" id="IPR036179">
    <property type="entry name" value="Ig-like_dom_sf"/>
</dbReference>
<dbReference type="SMART" id="SM00060">
    <property type="entry name" value="FN3"/>
    <property type="match status" value="5"/>
</dbReference>
<dbReference type="Gene3D" id="1.10.150.50">
    <property type="entry name" value="Transcription Factor, Ets-1"/>
    <property type="match status" value="1"/>
</dbReference>
<keyword evidence="6" id="KW-0677">Repeat</keyword>
<dbReference type="InterPro" id="IPR038348">
    <property type="entry name" value="SLED_sf"/>
</dbReference>
<dbReference type="CDD" id="cd20095">
    <property type="entry name" value="MBT_SFMBT_rpt3"/>
    <property type="match status" value="1"/>
</dbReference>
<dbReference type="PANTHER" id="PTHR44170:SF6">
    <property type="entry name" value="CONTACTIN"/>
    <property type="match status" value="1"/>
</dbReference>
<feature type="domain" description="Ig-like" evidence="16">
    <location>
        <begin position="1294"/>
        <end position="1386"/>
    </location>
</feature>
<dbReference type="PROSITE" id="PS50835">
    <property type="entry name" value="IG_LIKE"/>
    <property type="match status" value="6"/>
</dbReference>
<feature type="domain" description="Fibronectin type-III" evidence="17">
    <location>
        <begin position="1578"/>
        <end position="1675"/>
    </location>
</feature>
<dbReference type="InterPro" id="IPR036116">
    <property type="entry name" value="FN3_sf"/>
</dbReference>
<dbReference type="EMBL" id="KQ434809">
    <property type="protein sequence ID" value="KZC06285.1"/>
    <property type="molecule type" value="Genomic_DNA"/>
</dbReference>
<dbReference type="InterPro" id="IPR003599">
    <property type="entry name" value="Ig_sub"/>
</dbReference>
<dbReference type="Pfam" id="PF07679">
    <property type="entry name" value="I-set"/>
    <property type="match status" value="3"/>
</dbReference>
<feature type="domain" description="Ig-like" evidence="16">
    <location>
        <begin position="1010"/>
        <end position="1087"/>
    </location>
</feature>
<dbReference type="InterPro" id="IPR013761">
    <property type="entry name" value="SAM/pointed_sf"/>
</dbReference>
<dbReference type="Gene3D" id="3.90.1150.190">
    <property type="entry name" value="SLED domain"/>
    <property type="match status" value="1"/>
</dbReference>
<dbReference type="FunFam" id="2.60.40.10:FF:000035">
    <property type="entry name" value="Contactin 1"/>
    <property type="match status" value="1"/>
</dbReference>
<feature type="domain" description="Fibronectin type-III" evidence="17">
    <location>
        <begin position="1779"/>
        <end position="1882"/>
    </location>
</feature>
<organism evidence="18 19">
    <name type="scientific">Dufourea novaeangliae</name>
    <name type="common">Sweat bee</name>
    <dbReference type="NCBI Taxonomy" id="178035"/>
    <lineage>
        <taxon>Eukaryota</taxon>
        <taxon>Metazoa</taxon>
        <taxon>Ecdysozoa</taxon>
        <taxon>Arthropoda</taxon>
        <taxon>Hexapoda</taxon>
        <taxon>Insecta</taxon>
        <taxon>Pterygota</taxon>
        <taxon>Neoptera</taxon>
        <taxon>Endopterygota</taxon>
        <taxon>Hymenoptera</taxon>
        <taxon>Apocrita</taxon>
        <taxon>Aculeata</taxon>
        <taxon>Apoidea</taxon>
        <taxon>Anthophila</taxon>
        <taxon>Halictidae</taxon>
        <taxon>Rophitinae</taxon>
        <taxon>Dufourea</taxon>
    </lineage>
</organism>
<keyword evidence="19" id="KW-1185">Reference proteome</keyword>
<proteinExistence type="predicted"/>
<dbReference type="InterPro" id="IPR037604">
    <property type="entry name" value="Scm-like-4MBT1/2_SAM"/>
</dbReference>
<dbReference type="SUPFAM" id="SSF49265">
    <property type="entry name" value="Fibronectin type III"/>
    <property type="match status" value="3"/>
</dbReference>
<feature type="compositionally biased region" description="Polar residues" evidence="14">
    <location>
        <begin position="705"/>
        <end position="718"/>
    </location>
</feature>
<evidence type="ECO:0000256" key="14">
    <source>
        <dbReference type="SAM" id="MobiDB-lite"/>
    </source>
</evidence>
<dbReference type="CDD" id="cd20096">
    <property type="entry name" value="MBT_SFMBT_rpt4"/>
    <property type="match status" value="1"/>
</dbReference>
<feature type="repeat" description="MBT" evidence="13">
    <location>
        <begin position="14"/>
        <end position="117"/>
    </location>
</feature>
<feature type="domain" description="Ig-like" evidence="16">
    <location>
        <begin position="1389"/>
        <end position="1472"/>
    </location>
</feature>
<keyword evidence="11" id="KW-0325">Glycoprotein</keyword>
<evidence type="ECO:0000256" key="5">
    <source>
        <dbReference type="ARBA" id="ARBA00022729"/>
    </source>
</evidence>
<feature type="repeat" description="MBT" evidence="13">
    <location>
        <begin position="238"/>
        <end position="354"/>
    </location>
</feature>
<dbReference type="InterPro" id="IPR026966">
    <property type="entry name" value="Neurofascin/L1/NrCAM_C"/>
</dbReference>
<feature type="compositionally biased region" description="Acidic residues" evidence="14">
    <location>
        <begin position="2073"/>
        <end position="2089"/>
    </location>
</feature>
<feature type="domain" description="Fibronectin type-III" evidence="17">
    <location>
        <begin position="1680"/>
        <end position="1778"/>
    </location>
</feature>
<keyword evidence="9 15" id="KW-0472">Membrane</keyword>
<dbReference type="FunFam" id="2.60.40.10:FF:000028">
    <property type="entry name" value="Neuronal cell adhesion molecule"/>
    <property type="match status" value="1"/>
</dbReference>
<dbReference type="SUPFAM" id="SSF48726">
    <property type="entry name" value="Immunoglobulin"/>
    <property type="match status" value="6"/>
</dbReference>
<dbReference type="FunFam" id="2.60.40.10:FF:000005">
    <property type="entry name" value="Neuronal cell adhesion molecule"/>
    <property type="match status" value="1"/>
</dbReference>
<dbReference type="Pfam" id="PF00041">
    <property type="entry name" value="fn3"/>
    <property type="match status" value="3"/>
</dbReference>
<dbReference type="GO" id="GO:0005634">
    <property type="term" value="C:nucleus"/>
    <property type="evidence" value="ECO:0007669"/>
    <property type="project" value="InterPro"/>
</dbReference>
<dbReference type="SMART" id="SM00409">
    <property type="entry name" value="IG"/>
    <property type="match status" value="6"/>
</dbReference>
<name>A0A154P2X8_DUFNO</name>
<feature type="region of interest" description="Disordered" evidence="14">
    <location>
        <begin position="694"/>
        <end position="759"/>
    </location>
</feature>
<evidence type="ECO:0000259" key="16">
    <source>
        <dbReference type="PROSITE" id="PS50835"/>
    </source>
</evidence>
<keyword evidence="7" id="KW-0130">Cell adhesion</keyword>
<dbReference type="InterPro" id="IPR007110">
    <property type="entry name" value="Ig-like_dom"/>
</dbReference>
<dbReference type="Gene3D" id="2.60.40.10">
    <property type="entry name" value="Immunoglobulins"/>
    <property type="match status" value="10"/>
</dbReference>
<evidence type="ECO:0000256" key="1">
    <source>
        <dbReference type="ARBA" id="ARBA00004236"/>
    </source>
</evidence>
<evidence type="ECO:0000259" key="17">
    <source>
        <dbReference type="PROSITE" id="PS50853"/>
    </source>
</evidence>
<dbReference type="InterPro" id="IPR003598">
    <property type="entry name" value="Ig_sub2"/>
</dbReference>
<dbReference type="PROSITE" id="PS50853">
    <property type="entry name" value="FN3"/>
    <property type="match status" value="4"/>
</dbReference>
<keyword evidence="4 15" id="KW-0812">Transmembrane</keyword>
<dbReference type="CDD" id="cd09581">
    <property type="entry name" value="SAM_Scm-like-4MBT1_2"/>
    <property type="match status" value="1"/>
</dbReference>
<evidence type="ECO:0000256" key="10">
    <source>
        <dbReference type="ARBA" id="ARBA00023157"/>
    </source>
</evidence>
<dbReference type="GO" id="GO:0007411">
    <property type="term" value="P:axon guidance"/>
    <property type="evidence" value="ECO:0007669"/>
    <property type="project" value="TreeGrafter"/>
</dbReference>
<protein>
    <submittedName>
        <fullName evidence="18">Neuroglian</fullName>
    </submittedName>
</protein>
<dbReference type="InterPro" id="IPR013783">
    <property type="entry name" value="Ig-like_fold"/>
</dbReference>
<keyword evidence="12" id="KW-0393">Immunoglobulin domain</keyword>
<evidence type="ECO:0000256" key="11">
    <source>
        <dbReference type="ARBA" id="ARBA00023180"/>
    </source>
</evidence>
<dbReference type="InterPro" id="IPR013098">
    <property type="entry name" value="Ig_I-set"/>
</dbReference>
<dbReference type="PANTHER" id="PTHR44170">
    <property type="entry name" value="PROTEIN SIDEKICK"/>
    <property type="match status" value="1"/>
</dbReference>
<evidence type="ECO:0000256" key="9">
    <source>
        <dbReference type="ARBA" id="ARBA00023136"/>
    </source>
</evidence>
<dbReference type="CDD" id="cd00063">
    <property type="entry name" value="FN3"/>
    <property type="match status" value="4"/>
</dbReference>
<evidence type="ECO:0000256" key="12">
    <source>
        <dbReference type="ARBA" id="ARBA00023319"/>
    </source>
</evidence>
<evidence type="ECO:0000256" key="8">
    <source>
        <dbReference type="ARBA" id="ARBA00022989"/>
    </source>
</evidence>
<dbReference type="GO" id="GO:0003714">
    <property type="term" value="F:transcription corepressor activity"/>
    <property type="evidence" value="ECO:0007669"/>
    <property type="project" value="InterPro"/>
</dbReference>
<dbReference type="GO" id="GO:0042393">
    <property type="term" value="F:histone binding"/>
    <property type="evidence" value="ECO:0007669"/>
    <property type="project" value="InterPro"/>
</dbReference>
<dbReference type="STRING" id="178035.A0A154P2X8"/>
<reference evidence="18 19" key="1">
    <citation type="submission" date="2015-07" db="EMBL/GenBank/DDBJ databases">
        <title>The genome of Dufourea novaeangliae.</title>
        <authorList>
            <person name="Pan H."/>
            <person name="Kapheim K."/>
        </authorList>
    </citation>
    <scope>NUCLEOTIDE SEQUENCE [LARGE SCALE GENOMIC DNA]</scope>
    <source>
        <strain evidence="18">0120121106</strain>
        <tissue evidence="18">Whole body</tissue>
    </source>
</reference>
<keyword evidence="8 15" id="KW-1133">Transmembrane helix</keyword>
<evidence type="ECO:0000256" key="4">
    <source>
        <dbReference type="ARBA" id="ARBA00022692"/>
    </source>
</evidence>
<feature type="repeat" description="MBT" evidence="13">
    <location>
        <begin position="125"/>
        <end position="226"/>
    </location>
</feature>
<dbReference type="GO" id="GO:0030424">
    <property type="term" value="C:axon"/>
    <property type="evidence" value="ECO:0007669"/>
    <property type="project" value="TreeGrafter"/>
</dbReference>
<dbReference type="GO" id="GO:0007420">
    <property type="term" value="P:brain development"/>
    <property type="evidence" value="ECO:0007669"/>
    <property type="project" value="TreeGrafter"/>
</dbReference>
<dbReference type="CDD" id="cd20094">
    <property type="entry name" value="MBT_SFMBT_rpt2"/>
    <property type="match status" value="1"/>
</dbReference>
<gene>
    <name evidence="18" type="ORF">WN55_10194</name>
</gene>
<evidence type="ECO:0000256" key="13">
    <source>
        <dbReference type="PROSITE-ProRule" id="PRU00459"/>
    </source>
</evidence>
<keyword evidence="10" id="KW-1015">Disulfide bond</keyword>
<dbReference type="Pfam" id="PF02820">
    <property type="entry name" value="MBT"/>
    <property type="match status" value="4"/>
</dbReference>
<dbReference type="SUPFAM" id="SSF63748">
    <property type="entry name" value="Tudor/PWWP/MBT"/>
    <property type="match status" value="4"/>
</dbReference>
<dbReference type="Pfam" id="PF12140">
    <property type="entry name" value="SLED"/>
    <property type="match status" value="1"/>
</dbReference>
<dbReference type="FunFam" id="2.60.40.10:FF:000004">
    <property type="entry name" value="DCC isoform 1"/>
    <property type="match status" value="1"/>
</dbReference>
<dbReference type="SMART" id="SM00561">
    <property type="entry name" value="MBT"/>
    <property type="match status" value="4"/>
</dbReference>
<evidence type="ECO:0000256" key="7">
    <source>
        <dbReference type="ARBA" id="ARBA00022889"/>
    </source>
</evidence>
<feature type="region of interest" description="Disordered" evidence="14">
    <location>
        <begin position="2033"/>
        <end position="2115"/>
    </location>
</feature>
<comment type="subcellular location">
    <subcellularLocation>
        <location evidence="1">Cell membrane</location>
    </subcellularLocation>
    <subcellularLocation>
        <location evidence="2">Membrane</location>
        <topology evidence="2">Single-pass type I membrane protein</topology>
    </subcellularLocation>
</comment>
<dbReference type="GO" id="GO:0005886">
    <property type="term" value="C:plasma membrane"/>
    <property type="evidence" value="ECO:0007669"/>
    <property type="project" value="UniProtKB-SubCell"/>
</dbReference>
<dbReference type="OrthoDB" id="6244967at2759"/>
<dbReference type="Pfam" id="PF13882">
    <property type="entry name" value="Bravo_FIGEY"/>
    <property type="match status" value="1"/>
</dbReference>
<feature type="compositionally biased region" description="Polar residues" evidence="14">
    <location>
        <begin position="2106"/>
        <end position="2115"/>
    </location>
</feature>
<feature type="transmembrane region" description="Helical" evidence="15">
    <location>
        <begin position="1990"/>
        <end position="2013"/>
    </location>
</feature>